<evidence type="ECO:0000259" key="5">
    <source>
        <dbReference type="SMART" id="SM00449"/>
    </source>
</evidence>
<evidence type="ECO:0000256" key="1">
    <source>
        <dbReference type="ARBA" id="ARBA00022723"/>
    </source>
</evidence>
<evidence type="ECO:0000256" key="3">
    <source>
        <dbReference type="ARBA" id="ARBA00022833"/>
    </source>
</evidence>
<sequence>MREYNDDNNCANNINEEAESMTLTTTTAATRHQQLQQHVDNELFLHHISPTSSIYHPPTQTLHHHHSLPINITLHSQYTLILGGKGGFGTLLRGQSRQAGAKRTVDFGACRDLSGRRLRHVNDELKLRKWKEVEEARMRVVEAAASSSSGDAAAAAKASLSEAELSALRTPSGIRNWHLSIPSWSDVPTTTNKGRRKVDRQLEREVRGYQMKEERIRTEQEKKRMEKENSVLEYVRRGEKEGERVSSIANVSSVKEEILAHLRKRKLDERGGGSKIDEGTGGGESGPMKMMASESVIDSNDSGKGSDPSCRFLMTLSGEISILETTSTTPPSKSLDNHVAETRSSIIQRIQSQSDFATAVVLLDASKLRDISCYKERDRRGVYIEYTIQTAGLAQIGWIRGPGGKSSSTSVNAFLPNSDTGDGVGDDSASYGYDGSRGLKFHGGEEETSYGPSFEDSTGVGGWKPGDILGSYCRFSGLLKTGKSDDDLAKVEIGYTLNGVDLGIAFTVPVAEDDAFHFFPALSLNLDEVVDVNIGPEFAYNSIDGCVGASELVMSETTNDVAEDDNDVERGGEDGLMSNNGNEEKAPSQKRHRDGPLVEPSIDDEAVKATTTKQGDMDKPSKCTEEDTAFDLNKCNSVDELKSLGAATAEENVRRNHSRWWLRGDDPNHPTLQSVDANKIKSSSSDLKSSGKDQAMQSDAAAGNNSNAEGTLEEAGNNDVRDAINHDVDVLRQDNSNSPIFVHDNDYGLSFGTLGNFSSERILQTATSRSSTPPTSVVGETQHELSQATSESVAYGSFTSSSSCNSNASISRSSRPTMKRQRTDDPPPFDLTVIDAKIIAAKTELLSSLEQEGISPAFKVALASLERYSNHNVLSKQRELSSVSTPATTTTTNQDGADSTNIDGTWRMISPPEYPSSLGKNSNGEGLFTLGRMSFDMYQPSDLICSIQKQYNTIQSVEPDEVPLYVPRSLIREVAEGRNAKCRGGLKTYNIIVLFTIEQAPTSTEDDTTTTKDQPKEPLRGILTNYGYALPDPTHPNRKSIWFTGGTIESAQDHSLDEWKRIFGATTASKDKSNEIAEDQADGASSSASNRSCKQTSFAEAEKARMLASKIMLGAVHEPMDSRGVVGFHLKRPIGGHGSAYCDVIYMDEDVRIMRGHSGSIYVFKKE</sequence>
<keyword evidence="2" id="KW-0863">Zinc-finger</keyword>
<accession>A0ABD3MM84</accession>
<dbReference type="PANTHER" id="PTHR13363">
    <property type="entry name" value="RING FINGER AND SRY DOMAIN-CONTAINING"/>
    <property type="match status" value="1"/>
</dbReference>
<dbReference type="EMBL" id="JALLBG020000129">
    <property type="protein sequence ID" value="KAL3763071.1"/>
    <property type="molecule type" value="Genomic_DNA"/>
</dbReference>
<feature type="region of interest" description="Disordered" evidence="4">
    <location>
        <begin position="558"/>
        <end position="624"/>
    </location>
</feature>
<dbReference type="AlphaFoldDB" id="A0ABD3MM84"/>
<reference evidence="6 7" key="1">
    <citation type="submission" date="2024-10" db="EMBL/GenBank/DDBJ databases">
        <title>Updated reference genomes for cyclostephanoid diatoms.</title>
        <authorList>
            <person name="Roberts W.R."/>
            <person name="Alverson A.J."/>
        </authorList>
    </citation>
    <scope>NUCLEOTIDE SEQUENCE [LARGE SCALE GENOMIC DNA]</scope>
    <source>
        <strain evidence="6 7">AJA232-27</strain>
    </source>
</reference>
<evidence type="ECO:0000313" key="7">
    <source>
        <dbReference type="Proteomes" id="UP001530293"/>
    </source>
</evidence>
<dbReference type="CDD" id="cd11709">
    <property type="entry name" value="SPRY"/>
    <property type="match status" value="1"/>
</dbReference>
<dbReference type="SUPFAM" id="SSF49899">
    <property type="entry name" value="Concanavalin A-like lectins/glucanases"/>
    <property type="match status" value="1"/>
</dbReference>
<feature type="compositionally biased region" description="Polar residues" evidence="4">
    <location>
        <begin position="1083"/>
        <end position="1094"/>
    </location>
</feature>
<feature type="domain" description="SPRY" evidence="5">
    <location>
        <begin position="379"/>
        <end position="538"/>
    </location>
</feature>
<feature type="compositionally biased region" description="Basic and acidic residues" evidence="4">
    <location>
        <begin position="615"/>
        <end position="624"/>
    </location>
</feature>
<feature type="region of interest" description="Disordered" evidence="4">
    <location>
        <begin position="1071"/>
        <end position="1094"/>
    </location>
</feature>
<dbReference type="SMART" id="SM00449">
    <property type="entry name" value="SPRY"/>
    <property type="match status" value="1"/>
</dbReference>
<dbReference type="GO" id="GO:0008270">
    <property type="term" value="F:zinc ion binding"/>
    <property type="evidence" value="ECO:0007669"/>
    <property type="project" value="UniProtKB-KW"/>
</dbReference>
<dbReference type="InterPro" id="IPR043136">
    <property type="entry name" value="B30.2/SPRY_sf"/>
</dbReference>
<keyword evidence="3" id="KW-0862">Zinc</keyword>
<dbReference type="InterPro" id="IPR003877">
    <property type="entry name" value="SPRY_dom"/>
</dbReference>
<feature type="compositionally biased region" description="Polar residues" evidence="4">
    <location>
        <begin position="877"/>
        <end position="903"/>
    </location>
</feature>
<evidence type="ECO:0000256" key="4">
    <source>
        <dbReference type="SAM" id="MobiDB-lite"/>
    </source>
</evidence>
<evidence type="ECO:0000313" key="6">
    <source>
        <dbReference type="EMBL" id="KAL3763071.1"/>
    </source>
</evidence>
<evidence type="ECO:0000256" key="2">
    <source>
        <dbReference type="ARBA" id="ARBA00022771"/>
    </source>
</evidence>
<feature type="compositionally biased region" description="Low complexity" evidence="4">
    <location>
        <begin position="765"/>
        <end position="776"/>
    </location>
</feature>
<gene>
    <name evidence="6" type="ORF">ACHAWU_007777</name>
</gene>
<keyword evidence="7" id="KW-1185">Reference proteome</keyword>
<feature type="region of interest" description="Disordered" evidence="4">
    <location>
        <begin position="660"/>
        <end position="718"/>
    </location>
</feature>
<name>A0ABD3MM84_9STRA</name>
<dbReference type="Gene3D" id="2.60.120.920">
    <property type="match status" value="1"/>
</dbReference>
<protein>
    <recommendedName>
        <fullName evidence="5">SPRY domain-containing protein</fullName>
    </recommendedName>
</protein>
<keyword evidence="1" id="KW-0479">Metal-binding</keyword>
<dbReference type="InterPro" id="IPR045129">
    <property type="entry name" value="RNF123/RKP/RSPRY1"/>
</dbReference>
<dbReference type="Proteomes" id="UP001530293">
    <property type="component" value="Unassembled WGS sequence"/>
</dbReference>
<dbReference type="InterPro" id="IPR013320">
    <property type="entry name" value="ConA-like_dom_sf"/>
</dbReference>
<comment type="caution">
    <text evidence="6">The sequence shown here is derived from an EMBL/GenBank/DDBJ whole genome shotgun (WGS) entry which is preliminary data.</text>
</comment>
<dbReference type="Pfam" id="PF22782">
    <property type="entry name" value="SDE2"/>
    <property type="match status" value="1"/>
</dbReference>
<feature type="region of interest" description="Disordered" evidence="4">
    <location>
        <begin position="877"/>
        <end position="904"/>
    </location>
</feature>
<organism evidence="6 7">
    <name type="scientific">Discostella pseudostelligera</name>
    <dbReference type="NCBI Taxonomy" id="259834"/>
    <lineage>
        <taxon>Eukaryota</taxon>
        <taxon>Sar</taxon>
        <taxon>Stramenopiles</taxon>
        <taxon>Ochrophyta</taxon>
        <taxon>Bacillariophyta</taxon>
        <taxon>Coscinodiscophyceae</taxon>
        <taxon>Thalassiosirophycidae</taxon>
        <taxon>Stephanodiscales</taxon>
        <taxon>Stephanodiscaceae</taxon>
        <taxon>Discostella</taxon>
    </lineage>
</organism>
<dbReference type="PANTHER" id="PTHR13363:SF5">
    <property type="entry name" value="E3 UBIQUITIN-PROTEIN LIGASE RNF123"/>
    <property type="match status" value="1"/>
</dbReference>
<dbReference type="InterPro" id="IPR053822">
    <property type="entry name" value="SDE2-like_dom"/>
</dbReference>
<feature type="region of interest" description="Disordered" evidence="4">
    <location>
        <begin position="765"/>
        <end position="830"/>
    </location>
</feature>
<feature type="compositionally biased region" description="Low complexity" evidence="4">
    <location>
        <begin position="797"/>
        <end position="814"/>
    </location>
</feature>
<proteinExistence type="predicted"/>